<dbReference type="InterPro" id="IPR010497">
    <property type="entry name" value="Epoxide_hydro_N"/>
</dbReference>
<dbReference type="GO" id="GO:0016787">
    <property type="term" value="F:hydrolase activity"/>
    <property type="evidence" value="ECO:0007669"/>
    <property type="project" value="UniProtKB-KW"/>
</dbReference>
<comment type="similarity">
    <text evidence="1">Belongs to the peptidase S33 family.</text>
</comment>
<dbReference type="PIRSF" id="PIRSF001112">
    <property type="entry name" value="Epoxide_hydrolase"/>
    <property type="match status" value="1"/>
</dbReference>
<keyword evidence="3 5" id="KW-0378">Hydrolase</keyword>
<keyword evidence="6" id="KW-1185">Reference proteome</keyword>
<dbReference type="PANTHER" id="PTHR21661:SF35">
    <property type="entry name" value="EPOXIDE HYDROLASE"/>
    <property type="match status" value="1"/>
</dbReference>
<dbReference type="InterPro" id="IPR016292">
    <property type="entry name" value="Epoxide_hydrolase"/>
</dbReference>
<dbReference type="Pfam" id="PF06441">
    <property type="entry name" value="EHN"/>
    <property type="match status" value="1"/>
</dbReference>
<evidence type="ECO:0000313" key="5">
    <source>
        <dbReference type="EMBL" id="WIM89241.1"/>
    </source>
</evidence>
<dbReference type="SUPFAM" id="SSF53474">
    <property type="entry name" value="alpha/beta-Hydrolases"/>
    <property type="match status" value="1"/>
</dbReference>
<dbReference type="Gene3D" id="3.40.50.1820">
    <property type="entry name" value="alpha/beta hydrolase"/>
    <property type="match status" value="1"/>
</dbReference>
<evidence type="ECO:0000256" key="2">
    <source>
        <dbReference type="ARBA" id="ARBA00022797"/>
    </source>
</evidence>
<gene>
    <name evidence="5" type="ORF">PT015_07285</name>
</gene>
<evidence type="ECO:0000256" key="3">
    <source>
        <dbReference type="ARBA" id="ARBA00022801"/>
    </source>
</evidence>
<dbReference type="PANTHER" id="PTHR21661">
    <property type="entry name" value="EPOXIDE HYDROLASE 1-RELATED"/>
    <property type="match status" value="1"/>
</dbReference>
<sequence length="373" mass="41949">MSDIRPYRIDVPAAVLEDLQQRLARSRWPEAETVDDWSQGIPLSYTRELASYWADGYDWRSREAALNTFDQYVTEIDGLDLHFIHQRSPHECALPLVLTHGWPGSVVEFHKVIEPLVNPPSGRAEDAFHVICPSLPGYGFSGKPTDTGWGVEKIAEAWETLVGRIGYDRYGAQGGDWGAAVTTQIGRNGGRCVGIHLNMPIAKPVKDAEFSEEDQQALAAYVEHRKWGTGYSKQQSTRPQTLGYGLVDSPVGQMAWVVEKFWAWADCDGHPEKVLTKDELLDNVMMYWVTGSGASSARLYWESFNRFVSDGRVDLPTGVASFPKEILRTPRAWCEAAYNITRWTTMPRGGHFAAFEQPDLFVDDVRAFFATLR</sequence>
<name>A0ABY8W2A6_9MYCO</name>
<evidence type="ECO:0000256" key="1">
    <source>
        <dbReference type="ARBA" id="ARBA00010088"/>
    </source>
</evidence>
<evidence type="ECO:0000313" key="6">
    <source>
        <dbReference type="Proteomes" id="UP001236585"/>
    </source>
</evidence>
<dbReference type="EMBL" id="CP126981">
    <property type="protein sequence ID" value="WIM89241.1"/>
    <property type="molecule type" value="Genomic_DNA"/>
</dbReference>
<dbReference type="InterPro" id="IPR000639">
    <property type="entry name" value="Epox_hydrolase-like"/>
</dbReference>
<accession>A0ABY8W2A6</accession>
<dbReference type="Proteomes" id="UP001236585">
    <property type="component" value="Chromosome"/>
</dbReference>
<keyword evidence="2" id="KW-0058">Aromatic hydrocarbons catabolism</keyword>
<protein>
    <submittedName>
        <fullName evidence="5">Alpha/beta fold hydrolase</fullName>
    </submittedName>
</protein>
<organism evidence="5 6">
    <name type="scientific">Candidatus Mycobacterium wuenschmannii</name>
    <dbReference type="NCBI Taxonomy" id="3027808"/>
    <lineage>
        <taxon>Bacteria</taxon>
        <taxon>Bacillati</taxon>
        <taxon>Actinomycetota</taxon>
        <taxon>Actinomycetes</taxon>
        <taxon>Mycobacteriales</taxon>
        <taxon>Mycobacteriaceae</taxon>
        <taxon>Mycobacterium</taxon>
    </lineage>
</organism>
<evidence type="ECO:0000259" key="4">
    <source>
        <dbReference type="Pfam" id="PF06441"/>
    </source>
</evidence>
<dbReference type="PRINTS" id="PR00412">
    <property type="entry name" value="EPOXHYDRLASE"/>
</dbReference>
<proteinExistence type="inferred from homology"/>
<reference evidence="5 6" key="1">
    <citation type="journal article" date="2023" name="Microbiol. Resour. Announc.">
        <title>Complete Genome Sequence of Mycobacterium wuenschmanii, a novel Nontuberculous Mycobacterium Isolated from a captive population of Amazon Milk Frogs.</title>
        <authorList>
            <person name="Hicks J."/>
            <person name="Zeineldin M."/>
            <person name="Ward H."/>
            <person name="Wuenschmann A."/>
            <person name="Camp P."/>
            <person name="Farrell D."/>
            <person name="Lehman K."/>
            <person name="Thacker T."/>
            <person name="Cuthbert E."/>
        </authorList>
    </citation>
    <scope>NUCLEOTIDE SEQUENCE [LARGE SCALE GENOMIC DNA]</scope>
    <source>
        <strain evidence="5 6">Wuenschmanii</strain>
    </source>
</reference>
<dbReference type="InterPro" id="IPR029058">
    <property type="entry name" value="AB_hydrolase_fold"/>
</dbReference>
<feature type="domain" description="Epoxide hydrolase N-terminal" evidence="4">
    <location>
        <begin position="4"/>
        <end position="109"/>
    </location>
</feature>